<protein>
    <submittedName>
        <fullName evidence="1">Unnamed protein product</fullName>
    </submittedName>
</protein>
<comment type="caution">
    <text evidence="1">The sequence shown here is derived from an EMBL/GenBank/DDBJ whole genome shotgun (WGS) entry which is preliminary data.</text>
</comment>
<name>A0ACB5T109_AMBMO</name>
<evidence type="ECO:0000313" key="2">
    <source>
        <dbReference type="Proteomes" id="UP001165064"/>
    </source>
</evidence>
<evidence type="ECO:0000313" key="1">
    <source>
        <dbReference type="EMBL" id="GME78377.1"/>
    </source>
</evidence>
<organism evidence="1 2">
    <name type="scientific">Ambrosiozyma monospora</name>
    <name type="common">Yeast</name>
    <name type="synonym">Endomycopsis monosporus</name>
    <dbReference type="NCBI Taxonomy" id="43982"/>
    <lineage>
        <taxon>Eukaryota</taxon>
        <taxon>Fungi</taxon>
        <taxon>Dikarya</taxon>
        <taxon>Ascomycota</taxon>
        <taxon>Saccharomycotina</taxon>
        <taxon>Pichiomycetes</taxon>
        <taxon>Pichiales</taxon>
        <taxon>Pichiaceae</taxon>
        <taxon>Ambrosiozyma</taxon>
    </lineage>
</organism>
<gene>
    <name evidence="1" type="ORF">Amon02_000341600</name>
</gene>
<dbReference type="EMBL" id="BSXS01002171">
    <property type="protein sequence ID" value="GME78377.1"/>
    <property type="molecule type" value="Genomic_DNA"/>
</dbReference>
<reference evidence="1" key="1">
    <citation type="submission" date="2023-04" db="EMBL/GenBank/DDBJ databases">
        <title>Ambrosiozyma monospora NBRC 10751.</title>
        <authorList>
            <person name="Ichikawa N."/>
            <person name="Sato H."/>
            <person name="Tonouchi N."/>
        </authorList>
    </citation>
    <scope>NUCLEOTIDE SEQUENCE</scope>
    <source>
        <strain evidence="1">NBRC 10751</strain>
    </source>
</reference>
<accession>A0ACB5T109</accession>
<dbReference type="Proteomes" id="UP001165064">
    <property type="component" value="Unassembled WGS sequence"/>
</dbReference>
<proteinExistence type="predicted"/>
<keyword evidence="2" id="KW-1185">Reference proteome</keyword>
<sequence>MRFSTPLVVILVSSTLAAPITPTSDSSNLSKRDFSLSSILSLLGGTSSTTNLANEAIAGIGQKLNIDSDNLNKATSVVDGLISNVATSANEPDATPTAGTPTTAEATATSSLEETSGESSVSSVGSKMRKRDTSSELDTVTHTIYWTSTITVSPSHTASATPSSAKSLVTTVATVFVQPTN</sequence>